<keyword evidence="2" id="KW-1185">Reference proteome</keyword>
<dbReference type="Proteomes" id="UP000585474">
    <property type="component" value="Unassembled WGS sequence"/>
</dbReference>
<evidence type="ECO:0000313" key="2">
    <source>
        <dbReference type="Proteomes" id="UP000585474"/>
    </source>
</evidence>
<proteinExistence type="predicted"/>
<name>A0A7J0H1T8_9ERIC</name>
<accession>A0A7J0H1T8</accession>
<evidence type="ECO:0000313" key="1">
    <source>
        <dbReference type="EMBL" id="GFZ16951.1"/>
    </source>
</evidence>
<gene>
    <name evidence="1" type="ORF">Acr_26g0002210</name>
</gene>
<reference evidence="1 2" key="1">
    <citation type="submission" date="2019-07" db="EMBL/GenBank/DDBJ databases">
        <title>De Novo Assembly of kiwifruit Actinidia rufa.</title>
        <authorList>
            <person name="Sugita-Konishi S."/>
            <person name="Sato K."/>
            <person name="Mori E."/>
            <person name="Abe Y."/>
            <person name="Kisaki G."/>
            <person name="Hamano K."/>
            <person name="Suezawa K."/>
            <person name="Otani M."/>
            <person name="Fukuda T."/>
            <person name="Manabe T."/>
            <person name="Gomi K."/>
            <person name="Tabuchi M."/>
            <person name="Akimitsu K."/>
            <person name="Kataoka I."/>
        </authorList>
    </citation>
    <scope>NUCLEOTIDE SEQUENCE [LARGE SCALE GENOMIC DNA]</scope>
    <source>
        <strain evidence="2">cv. Fuchu</strain>
    </source>
</reference>
<dbReference type="EMBL" id="BJWL01000026">
    <property type="protein sequence ID" value="GFZ16951.1"/>
    <property type="molecule type" value="Genomic_DNA"/>
</dbReference>
<protein>
    <submittedName>
        <fullName evidence="1">Uncharacterized protein</fullName>
    </submittedName>
</protein>
<comment type="caution">
    <text evidence="1">The sequence shown here is derived from an EMBL/GenBank/DDBJ whole genome shotgun (WGS) entry which is preliminary data.</text>
</comment>
<sequence>MGGLAIIDSKTQSLHYHNNKGFLQLHLLHSLSLHLIPAASSSSSSTSSPSPVSSLDAPPPPLPPAATWWWPQFCFCPDFHENGGFSEEFEILCERRRWCVLLHFFRPLRRPHGGGHSFDINFSRLYFCPDFHENVGFSGEFEISYVREEDGSVREEDGAVSRLHVGYTSSGRRYGVHMVATVLTLIFQGSVSVLIFHEIGEFSGEFEIL</sequence>
<organism evidence="1 2">
    <name type="scientific">Actinidia rufa</name>
    <dbReference type="NCBI Taxonomy" id="165716"/>
    <lineage>
        <taxon>Eukaryota</taxon>
        <taxon>Viridiplantae</taxon>
        <taxon>Streptophyta</taxon>
        <taxon>Embryophyta</taxon>
        <taxon>Tracheophyta</taxon>
        <taxon>Spermatophyta</taxon>
        <taxon>Magnoliopsida</taxon>
        <taxon>eudicotyledons</taxon>
        <taxon>Gunneridae</taxon>
        <taxon>Pentapetalae</taxon>
        <taxon>asterids</taxon>
        <taxon>Ericales</taxon>
        <taxon>Actinidiaceae</taxon>
        <taxon>Actinidia</taxon>
    </lineage>
</organism>
<dbReference type="AlphaFoldDB" id="A0A7J0H1T8"/>